<organism evidence="1 2">
    <name type="scientific">Limnoglobus roseus</name>
    <dbReference type="NCBI Taxonomy" id="2598579"/>
    <lineage>
        <taxon>Bacteria</taxon>
        <taxon>Pseudomonadati</taxon>
        <taxon>Planctomycetota</taxon>
        <taxon>Planctomycetia</taxon>
        <taxon>Gemmatales</taxon>
        <taxon>Gemmataceae</taxon>
        <taxon>Limnoglobus</taxon>
    </lineage>
</organism>
<reference evidence="2" key="1">
    <citation type="submission" date="2019-08" db="EMBL/GenBank/DDBJ databases">
        <title>Limnoglobus roseus gen. nov., sp. nov., a novel freshwater planctomycete with a giant genome from the family Gemmataceae.</title>
        <authorList>
            <person name="Kulichevskaya I.S."/>
            <person name="Naumoff D.G."/>
            <person name="Miroshnikov K."/>
            <person name="Ivanova A."/>
            <person name="Philippov D.A."/>
            <person name="Hakobyan A."/>
            <person name="Rijpstra I.C."/>
            <person name="Sinninghe Damste J.S."/>
            <person name="Liesack W."/>
            <person name="Dedysh S.N."/>
        </authorList>
    </citation>
    <scope>NUCLEOTIDE SEQUENCE [LARGE SCALE GENOMIC DNA]</scope>
    <source>
        <strain evidence="2">PX52</strain>
    </source>
</reference>
<dbReference type="OrthoDB" id="237457at2"/>
<gene>
    <name evidence="1" type="ORF">PX52LOC_01376</name>
</gene>
<sequence length="379" mass="42113">MTTTFEYGTCRLRDLQVPPVEDAPDRINSVKFTNTLTLKDRPVKPGKRFWNSLQIRFGFTHNIFRYFSHEEVFRRISTKAPDDKIRYCLENGAEGTPPTLLAVSNPKTGVVLNDELENLLTRYRAKDHTYHDGIVRSYHVPRHSSPFTISGDGFEAQYVIETPIDGFGRPAVYLAMLRQICSNGAIAMTPAFRSEISLGRGGANASFGLERALEGFNNEEGFAALRQRFESSTKSWASVHEVARLARTVSGMLTARELPNRMPVKGGDGANLGDTPVMHAFGKMAGDLTSIYGLANMDALSAKRQRTLPTACRVYDLLNFASELATHHAKPTGGRKLQAYIGDLVSGEYDLEGTADQFADWKDFFIDSSARTVASKRKK</sequence>
<dbReference type="KEGG" id="lrs:PX52LOC_01376"/>
<proteinExistence type="predicted"/>
<dbReference type="AlphaFoldDB" id="A0A5C1A8A2"/>
<keyword evidence="2" id="KW-1185">Reference proteome</keyword>
<evidence type="ECO:0008006" key="3">
    <source>
        <dbReference type="Google" id="ProtNLM"/>
    </source>
</evidence>
<dbReference type="Proteomes" id="UP000324974">
    <property type="component" value="Chromosome"/>
</dbReference>
<accession>A0A5C1A8A2</accession>
<evidence type="ECO:0000313" key="2">
    <source>
        <dbReference type="Proteomes" id="UP000324974"/>
    </source>
</evidence>
<dbReference type="EMBL" id="CP042425">
    <property type="protein sequence ID" value="QEL14487.1"/>
    <property type="molecule type" value="Genomic_DNA"/>
</dbReference>
<evidence type="ECO:0000313" key="1">
    <source>
        <dbReference type="EMBL" id="QEL14487.1"/>
    </source>
</evidence>
<dbReference type="RefSeq" id="WP_149109378.1">
    <property type="nucleotide sequence ID" value="NZ_CP042425.1"/>
</dbReference>
<protein>
    <recommendedName>
        <fullName evidence="3">DUF932 domain-containing protein</fullName>
    </recommendedName>
</protein>
<name>A0A5C1A8A2_9BACT</name>